<feature type="region of interest" description="Disordered" evidence="1">
    <location>
        <begin position="1"/>
        <end position="26"/>
    </location>
</feature>
<dbReference type="EMBL" id="JAUESC010000384">
    <property type="protein sequence ID" value="KAK0582741.1"/>
    <property type="molecule type" value="Genomic_DNA"/>
</dbReference>
<sequence length="103" mass="10805">MGGFGDSGSDGERSGEPTVNNSDSDRVGCASPTVAVFCVSVLLVWCLLCFVWGVSFLSFAVALSNFGDSGRGVCEPPSQSFDVVFVVVRSSPVGAWFGLWPCE</sequence>
<evidence type="ECO:0000313" key="4">
    <source>
        <dbReference type="Proteomes" id="UP001168877"/>
    </source>
</evidence>
<keyword evidence="2" id="KW-0472">Membrane</keyword>
<name>A0AA39S0M6_ACESA</name>
<organism evidence="3 4">
    <name type="scientific">Acer saccharum</name>
    <name type="common">Sugar maple</name>
    <dbReference type="NCBI Taxonomy" id="4024"/>
    <lineage>
        <taxon>Eukaryota</taxon>
        <taxon>Viridiplantae</taxon>
        <taxon>Streptophyta</taxon>
        <taxon>Embryophyta</taxon>
        <taxon>Tracheophyta</taxon>
        <taxon>Spermatophyta</taxon>
        <taxon>Magnoliopsida</taxon>
        <taxon>eudicotyledons</taxon>
        <taxon>Gunneridae</taxon>
        <taxon>Pentapetalae</taxon>
        <taxon>rosids</taxon>
        <taxon>malvids</taxon>
        <taxon>Sapindales</taxon>
        <taxon>Sapindaceae</taxon>
        <taxon>Hippocastanoideae</taxon>
        <taxon>Acereae</taxon>
        <taxon>Acer</taxon>
    </lineage>
</organism>
<dbReference type="AlphaFoldDB" id="A0AA39S0M6"/>
<dbReference type="Proteomes" id="UP001168877">
    <property type="component" value="Unassembled WGS sequence"/>
</dbReference>
<comment type="caution">
    <text evidence="3">The sequence shown here is derived from an EMBL/GenBank/DDBJ whole genome shotgun (WGS) entry which is preliminary data.</text>
</comment>
<proteinExistence type="predicted"/>
<protein>
    <recommendedName>
        <fullName evidence="5">Transmembrane protein</fullName>
    </recommendedName>
</protein>
<evidence type="ECO:0000256" key="1">
    <source>
        <dbReference type="SAM" id="MobiDB-lite"/>
    </source>
</evidence>
<reference evidence="3" key="2">
    <citation type="submission" date="2023-06" db="EMBL/GenBank/DDBJ databases">
        <authorList>
            <person name="Swenson N.G."/>
            <person name="Wegrzyn J.L."/>
            <person name="Mcevoy S.L."/>
        </authorList>
    </citation>
    <scope>NUCLEOTIDE SEQUENCE</scope>
    <source>
        <strain evidence="3">NS2018</strain>
        <tissue evidence="3">Leaf</tissue>
    </source>
</reference>
<reference evidence="3" key="1">
    <citation type="journal article" date="2022" name="Plant J.">
        <title>Strategies of tolerance reflected in two North American maple genomes.</title>
        <authorList>
            <person name="McEvoy S.L."/>
            <person name="Sezen U.U."/>
            <person name="Trouern-Trend A."/>
            <person name="McMahon S.M."/>
            <person name="Schaberg P.G."/>
            <person name="Yang J."/>
            <person name="Wegrzyn J.L."/>
            <person name="Swenson N.G."/>
        </authorList>
    </citation>
    <scope>NUCLEOTIDE SEQUENCE</scope>
    <source>
        <strain evidence="3">NS2018</strain>
    </source>
</reference>
<evidence type="ECO:0000313" key="3">
    <source>
        <dbReference type="EMBL" id="KAK0582741.1"/>
    </source>
</evidence>
<gene>
    <name evidence="3" type="ORF">LWI29_029041</name>
</gene>
<keyword evidence="2" id="KW-0812">Transmembrane</keyword>
<accession>A0AA39S0M6</accession>
<keyword evidence="4" id="KW-1185">Reference proteome</keyword>
<evidence type="ECO:0000256" key="2">
    <source>
        <dbReference type="SAM" id="Phobius"/>
    </source>
</evidence>
<evidence type="ECO:0008006" key="5">
    <source>
        <dbReference type="Google" id="ProtNLM"/>
    </source>
</evidence>
<feature type="transmembrane region" description="Helical" evidence="2">
    <location>
        <begin position="34"/>
        <end position="63"/>
    </location>
</feature>
<keyword evidence="2" id="KW-1133">Transmembrane helix</keyword>